<dbReference type="SUPFAM" id="SSF56112">
    <property type="entry name" value="Protein kinase-like (PK-like)"/>
    <property type="match status" value="1"/>
</dbReference>
<dbReference type="Gene3D" id="1.10.510.10">
    <property type="entry name" value="Transferase(Phosphotransferase) domain 1"/>
    <property type="match status" value="1"/>
</dbReference>
<evidence type="ECO:0000256" key="4">
    <source>
        <dbReference type="SAM" id="Coils"/>
    </source>
</evidence>
<keyword evidence="1 3" id="KW-0547">Nucleotide-binding</keyword>
<dbReference type="PROSITE" id="PS00109">
    <property type="entry name" value="PROTEIN_KINASE_TYR"/>
    <property type="match status" value="1"/>
</dbReference>
<organism evidence="6 7">
    <name type="scientific">Porites lobata</name>
    <dbReference type="NCBI Taxonomy" id="104759"/>
    <lineage>
        <taxon>Eukaryota</taxon>
        <taxon>Metazoa</taxon>
        <taxon>Cnidaria</taxon>
        <taxon>Anthozoa</taxon>
        <taxon>Hexacorallia</taxon>
        <taxon>Scleractinia</taxon>
        <taxon>Fungiina</taxon>
        <taxon>Poritidae</taxon>
        <taxon>Porites</taxon>
    </lineage>
</organism>
<dbReference type="PANTHER" id="PTHR44329">
    <property type="entry name" value="SERINE/THREONINE-PROTEIN KINASE TNNI3K-RELATED"/>
    <property type="match status" value="1"/>
</dbReference>
<dbReference type="InterPro" id="IPR051681">
    <property type="entry name" value="Ser/Thr_Kinases-Pseudokinases"/>
</dbReference>
<accession>A0ABN8RJA7</accession>
<dbReference type="PROSITE" id="PS50011">
    <property type="entry name" value="PROTEIN_KINASE_DOM"/>
    <property type="match status" value="1"/>
</dbReference>
<sequence length="349" mass="40539">MGQRLTDYEGQLALVSQERGQFQKRLKEYQKQLLEKETQGEHAQTQLKELQEQFQILKECKERETCNLQEQDREQDIVKKETDLKEAKETLSKYELQLKTRDWIISRDEVELTGKCLGEGGWGIVLEGRYCDCPVAVKKLKRSSLTPQELSLFEREMDIASRCRHPCLLLFIGATKDENCPLFVTELMDLSLRALLGKRQLSETEVSIISLDVARALEYLHQRKPTPIIHRDVSSANVLLWKQNDQWRGKLSDYGTAKFVAEIMTRWPGAMIYAAPESGSSDYQKEIDVYSFGVLLTEMCLKNELPNPERREEQVRRVENKEFGSLIFWCIEDDPKDRPTMTEVIKVIN</sequence>
<evidence type="ECO:0000256" key="2">
    <source>
        <dbReference type="ARBA" id="ARBA00022840"/>
    </source>
</evidence>
<dbReference type="PANTHER" id="PTHR44329:SF298">
    <property type="entry name" value="MIXED LINEAGE KINASE DOMAIN-LIKE PROTEIN"/>
    <property type="match status" value="1"/>
</dbReference>
<protein>
    <recommendedName>
        <fullName evidence="5">Protein kinase domain-containing protein</fullName>
    </recommendedName>
</protein>
<keyword evidence="4" id="KW-0175">Coiled coil</keyword>
<dbReference type="Pfam" id="PF00069">
    <property type="entry name" value="Pkinase"/>
    <property type="match status" value="1"/>
</dbReference>
<evidence type="ECO:0000313" key="6">
    <source>
        <dbReference type="EMBL" id="CAH3179470.1"/>
    </source>
</evidence>
<dbReference type="InterPro" id="IPR008266">
    <property type="entry name" value="Tyr_kinase_AS"/>
</dbReference>
<evidence type="ECO:0000259" key="5">
    <source>
        <dbReference type="PROSITE" id="PS50011"/>
    </source>
</evidence>
<reference evidence="6 7" key="1">
    <citation type="submission" date="2022-05" db="EMBL/GenBank/DDBJ databases">
        <authorList>
            <consortium name="Genoscope - CEA"/>
            <person name="William W."/>
        </authorList>
    </citation>
    <scope>NUCLEOTIDE SEQUENCE [LARGE SCALE GENOMIC DNA]</scope>
</reference>
<evidence type="ECO:0000256" key="3">
    <source>
        <dbReference type="PROSITE-ProRule" id="PRU10141"/>
    </source>
</evidence>
<feature type="coiled-coil region" evidence="4">
    <location>
        <begin position="12"/>
        <end position="97"/>
    </location>
</feature>
<evidence type="ECO:0000256" key="1">
    <source>
        <dbReference type="ARBA" id="ARBA00022741"/>
    </source>
</evidence>
<dbReference type="EMBL" id="CALNXK010000257">
    <property type="protein sequence ID" value="CAH3179470.1"/>
    <property type="molecule type" value="Genomic_DNA"/>
</dbReference>
<dbReference type="PROSITE" id="PS00107">
    <property type="entry name" value="PROTEIN_KINASE_ATP"/>
    <property type="match status" value="1"/>
</dbReference>
<dbReference type="InterPro" id="IPR017441">
    <property type="entry name" value="Protein_kinase_ATP_BS"/>
</dbReference>
<name>A0ABN8RJA7_9CNID</name>
<keyword evidence="2 3" id="KW-0067">ATP-binding</keyword>
<dbReference type="Gene3D" id="3.30.200.20">
    <property type="entry name" value="Phosphorylase Kinase, domain 1"/>
    <property type="match status" value="1"/>
</dbReference>
<dbReference type="InterPro" id="IPR000719">
    <property type="entry name" value="Prot_kinase_dom"/>
</dbReference>
<gene>
    <name evidence="6" type="ORF">PLOB_00021896</name>
</gene>
<evidence type="ECO:0000313" key="7">
    <source>
        <dbReference type="Proteomes" id="UP001159405"/>
    </source>
</evidence>
<feature type="binding site" evidence="3">
    <location>
        <position position="139"/>
    </location>
    <ligand>
        <name>ATP</name>
        <dbReference type="ChEBI" id="CHEBI:30616"/>
    </ligand>
</feature>
<comment type="caution">
    <text evidence="6">The sequence shown here is derived from an EMBL/GenBank/DDBJ whole genome shotgun (WGS) entry which is preliminary data.</text>
</comment>
<feature type="domain" description="Protein kinase" evidence="5">
    <location>
        <begin position="111"/>
        <end position="349"/>
    </location>
</feature>
<keyword evidence="7" id="KW-1185">Reference proteome</keyword>
<proteinExistence type="predicted"/>
<dbReference type="Proteomes" id="UP001159405">
    <property type="component" value="Unassembled WGS sequence"/>
</dbReference>
<dbReference type="InterPro" id="IPR011009">
    <property type="entry name" value="Kinase-like_dom_sf"/>
</dbReference>